<dbReference type="InterPro" id="IPR050421">
    <property type="entry name" value="PPR"/>
</dbReference>
<proteinExistence type="predicted"/>
<dbReference type="PANTHER" id="PTHR47928:SF207">
    <property type="entry name" value="PENTATRICOPEPTIDE REPEAT-CONTAINING PROTEIN"/>
    <property type="match status" value="1"/>
</dbReference>
<feature type="repeat" description="PPR" evidence="2">
    <location>
        <begin position="347"/>
        <end position="381"/>
    </location>
</feature>
<evidence type="ECO:0000313" key="4">
    <source>
        <dbReference type="Proteomes" id="UP000825935"/>
    </source>
</evidence>
<feature type="repeat" description="PPR" evidence="2">
    <location>
        <begin position="448"/>
        <end position="482"/>
    </location>
</feature>
<feature type="repeat" description="PPR" evidence="2">
    <location>
        <begin position="246"/>
        <end position="280"/>
    </location>
</feature>
<feature type="repeat" description="PPR" evidence="2">
    <location>
        <begin position="651"/>
        <end position="685"/>
    </location>
</feature>
<accession>A0A8T2UZA4</accession>
<feature type="repeat" description="PPR" evidence="2">
    <location>
        <begin position="145"/>
        <end position="179"/>
    </location>
</feature>
<dbReference type="FunFam" id="1.25.40.10:FF:000158">
    <property type="entry name" value="pentatricopeptide repeat-containing protein At2g33680"/>
    <property type="match status" value="1"/>
</dbReference>
<dbReference type="Gene3D" id="1.25.40.10">
    <property type="entry name" value="Tetratricopeptide repeat domain"/>
    <property type="match status" value="7"/>
</dbReference>
<evidence type="ECO:0000256" key="1">
    <source>
        <dbReference type="ARBA" id="ARBA00022737"/>
    </source>
</evidence>
<dbReference type="PROSITE" id="PS51375">
    <property type="entry name" value="PPR"/>
    <property type="match status" value="6"/>
</dbReference>
<sequence>MHVLSRRLVQRARFLHRRFHGFEYTYPPASRSGRGIFSLETLQYAKQEALCRSADDFPLQNAVHVSAPNEFLLLDTQAIFSSLVALLRTCGDNRFISEGRKVHSALIEDGLVQRRSAQDPLFQMYAKCKAIDDAENIFYGVDCLSIVSWNLMIKSYLRKGWGEKAFQLFERLQQQSFTPTKVTLICLLSACSVDRKLFTGKTIHTRMLMFEFEDSTAIYTSLLNMYGRCGNIEDVHKAFSVIEDRDVITWNAMIDAFHEHGIYEVSFTLFSRMHVEGIFPNRVTFISMLDACQRVEALNEGRLLHRYATDSGHMSEVSVVTAVISMYGKGNKLEEATFLFKHFTERDTVLWNVMIALYSLHGRSREALNVLDQMLLEGFLPTRITYVSVFNACAIRAATFAGQCVHACIVDTEMENDIDIVNSMINMYGKFGNIENALSAFQNLSNIDVVTWSTMIAAYAEVGQCGNALQAFEEMQQRGITPNAVTIINILHAFQSEEDIDELKGIHDYMLGHGLNEDVMISTALINAYGKCGNIVAAQTVFHTIVKRDMCCWTAIISSHVRVGQYKEALMLFDQMKKSGIIPDTIAIANILAAFSDIDDSSSDCERMHNFMMLQGIDLDDVLGSAMLTMYGRSGKLVLSEALFEILPKNEVTTWNAMMSVYIQHGLFKKALDLFYQMSIKDLQPDKDSFVSSLTACANETSLADGEKVHHLLSNAGIFLNDVIGASLVNMYGKCGCPGIAKTVLDQMPRYSLILWNAVIGFHAQYGEGMKAIQAIQDMCNQGCRPDIISLVSVLNACSHTGLIDEALLFVSSMEDTFSLSPLADHYICVMDMLGRSGRPGEVEVLIIQMPFQPKSVLYMSLLGACQSLANVDLGKRAAKCMAELSSEDSGPYVSLSNIFALQIPEKSIRQSSLSILL</sequence>
<reference evidence="3" key="1">
    <citation type="submission" date="2021-08" db="EMBL/GenBank/DDBJ databases">
        <title>WGS assembly of Ceratopteris richardii.</title>
        <authorList>
            <person name="Marchant D.B."/>
            <person name="Chen G."/>
            <person name="Jenkins J."/>
            <person name="Shu S."/>
            <person name="Leebens-Mack J."/>
            <person name="Grimwood J."/>
            <person name="Schmutz J."/>
            <person name="Soltis P."/>
            <person name="Soltis D."/>
            <person name="Chen Z.-H."/>
        </authorList>
    </citation>
    <scope>NUCLEOTIDE SEQUENCE</scope>
    <source>
        <strain evidence="3">Whitten #5841</strain>
        <tissue evidence="3">Leaf</tissue>
    </source>
</reference>
<dbReference type="Proteomes" id="UP000825935">
    <property type="component" value="Chromosome 4"/>
</dbReference>
<evidence type="ECO:0000256" key="2">
    <source>
        <dbReference type="PROSITE-ProRule" id="PRU00708"/>
    </source>
</evidence>
<keyword evidence="1" id="KW-0677">Repeat</keyword>
<dbReference type="OrthoDB" id="1899856at2759"/>
<dbReference type="FunFam" id="1.25.40.10:FF:000381">
    <property type="entry name" value="Pentatricopeptide repeat-containing protein"/>
    <property type="match status" value="2"/>
</dbReference>
<dbReference type="FunFam" id="1.25.40.10:FF:000285">
    <property type="entry name" value="Pentatricopeptide repeat-containing protein, chloroplastic"/>
    <property type="match status" value="1"/>
</dbReference>
<dbReference type="GO" id="GO:0009451">
    <property type="term" value="P:RNA modification"/>
    <property type="evidence" value="ECO:0007669"/>
    <property type="project" value="UniProtKB-ARBA"/>
</dbReference>
<dbReference type="EMBL" id="CM035409">
    <property type="protein sequence ID" value="KAH7438865.1"/>
    <property type="molecule type" value="Genomic_DNA"/>
</dbReference>
<dbReference type="GO" id="GO:0048731">
    <property type="term" value="P:system development"/>
    <property type="evidence" value="ECO:0007669"/>
    <property type="project" value="UniProtKB-ARBA"/>
</dbReference>
<comment type="caution">
    <text evidence="3">The sequence shown here is derived from an EMBL/GenBank/DDBJ whole genome shotgun (WGS) entry which is preliminary data.</text>
</comment>
<dbReference type="PANTHER" id="PTHR47928">
    <property type="entry name" value="REPEAT-CONTAINING PROTEIN, PUTATIVE-RELATED"/>
    <property type="match status" value="1"/>
</dbReference>
<evidence type="ECO:0008006" key="5">
    <source>
        <dbReference type="Google" id="ProtNLM"/>
    </source>
</evidence>
<dbReference type="InterPro" id="IPR002885">
    <property type="entry name" value="PPR_rpt"/>
</dbReference>
<protein>
    <recommendedName>
        <fullName evidence="5">Pentatricopeptide repeat-containing protein</fullName>
    </recommendedName>
</protein>
<dbReference type="AlphaFoldDB" id="A0A8T2UZA4"/>
<dbReference type="NCBIfam" id="TIGR00756">
    <property type="entry name" value="PPR"/>
    <property type="match status" value="7"/>
</dbReference>
<dbReference type="Pfam" id="PF13041">
    <property type="entry name" value="PPR_2"/>
    <property type="match status" value="6"/>
</dbReference>
<name>A0A8T2UZA4_CERRI</name>
<keyword evidence="4" id="KW-1185">Reference proteome</keyword>
<evidence type="ECO:0000313" key="3">
    <source>
        <dbReference type="EMBL" id="KAH7438865.1"/>
    </source>
</evidence>
<feature type="repeat" description="PPR" evidence="2">
    <location>
        <begin position="549"/>
        <end position="583"/>
    </location>
</feature>
<gene>
    <name evidence="3" type="ORF">KP509_04G034200</name>
</gene>
<organism evidence="3 4">
    <name type="scientific">Ceratopteris richardii</name>
    <name type="common">Triangle waterfern</name>
    <dbReference type="NCBI Taxonomy" id="49495"/>
    <lineage>
        <taxon>Eukaryota</taxon>
        <taxon>Viridiplantae</taxon>
        <taxon>Streptophyta</taxon>
        <taxon>Embryophyta</taxon>
        <taxon>Tracheophyta</taxon>
        <taxon>Polypodiopsida</taxon>
        <taxon>Polypodiidae</taxon>
        <taxon>Polypodiales</taxon>
        <taxon>Pteridineae</taxon>
        <taxon>Pteridaceae</taxon>
        <taxon>Parkerioideae</taxon>
        <taxon>Ceratopteris</taxon>
    </lineage>
</organism>
<dbReference type="Pfam" id="PF01535">
    <property type="entry name" value="PPR"/>
    <property type="match status" value="3"/>
</dbReference>
<dbReference type="InterPro" id="IPR011990">
    <property type="entry name" value="TPR-like_helical_dom_sf"/>
</dbReference>
<dbReference type="OMA" id="ININSQH"/>